<evidence type="ECO:0000313" key="2">
    <source>
        <dbReference type="Proteomes" id="UP000070133"/>
    </source>
</evidence>
<dbReference type="AlphaFoldDB" id="A0A139GYG6"/>
<dbReference type="OrthoDB" id="62952at2759"/>
<keyword evidence="2" id="KW-1185">Reference proteome</keyword>
<sequence>MPIMYNSLELRVVLPPPGTLIYQRTLLGKYIPLVPRYAMKYIKKLVFVAVRREPGEKVDNFCKPHDQLKRFWPAVWTQFSSLETIRLHFNDERCLPEVTKFDYESFKGLVKINKLRRVVIEMHVHDIFLSHAWHIETLGGMLSAYLRAEAKLVQKSIDVSLDLTWIHQTEDSTPWNFEI</sequence>
<reference evidence="1 2" key="1">
    <citation type="submission" date="2015-07" db="EMBL/GenBank/DDBJ databases">
        <title>Comparative genomics of the Sigatoka disease complex on banana suggests a link between parallel evolutionary changes in Pseudocercospora fijiensis and Pseudocercospora eumusae and increased virulence on the banana host.</title>
        <authorList>
            <person name="Chang T.-C."/>
            <person name="Salvucci A."/>
            <person name="Crous P.W."/>
            <person name="Stergiopoulos I."/>
        </authorList>
    </citation>
    <scope>NUCLEOTIDE SEQUENCE [LARGE SCALE GENOMIC DNA]</scope>
    <source>
        <strain evidence="1 2">CBS 114824</strain>
    </source>
</reference>
<proteinExistence type="predicted"/>
<evidence type="ECO:0000313" key="1">
    <source>
        <dbReference type="EMBL" id="KXS95230.1"/>
    </source>
</evidence>
<name>A0A139GYG6_9PEZI</name>
<organism evidence="1 2">
    <name type="scientific">Pseudocercospora eumusae</name>
    <dbReference type="NCBI Taxonomy" id="321146"/>
    <lineage>
        <taxon>Eukaryota</taxon>
        <taxon>Fungi</taxon>
        <taxon>Dikarya</taxon>
        <taxon>Ascomycota</taxon>
        <taxon>Pezizomycotina</taxon>
        <taxon>Dothideomycetes</taxon>
        <taxon>Dothideomycetidae</taxon>
        <taxon>Mycosphaerellales</taxon>
        <taxon>Mycosphaerellaceae</taxon>
        <taxon>Pseudocercospora</taxon>
    </lineage>
</organism>
<comment type="caution">
    <text evidence="1">The sequence shown here is derived from an EMBL/GenBank/DDBJ whole genome shotgun (WGS) entry which is preliminary data.</text>
</comment>
<protein>
    <submittedName>
        <fullName evidence="1">Uncharacterized protein</fullName>
    </submittedName>
</protein>
<dbReference type="EMBL" id="LFZN01000227">
    <property type="protein sequence ID" value="KXS95230.1"/>
    <property type="molecule type" value="Genomic_DNA"/>
</dbReference>
<dbReference type="Proteomes" id="UP000070133">
    <property type="component" value="Unassembled WGS sequence"/>
</dbReference>
<gene>
    <name evidence="1" type="ORF">AC578_1872</name>
</gene>
<accession>A0A139GYG6</accession>